<dbReference type="AlphaFoldDB" id="A0AAV2VZY5"/>
<proteinExistence type="predicted"/>
<reference evidence="1 2" key="1">
    <citation type="journal article" date="2013" name="ISME J.">
        <title>Comparative genomics of pathogenic lineages of Vibrio nigripulchritudo identifies virulence-associated traits.</title>
        <authorList>
            <person name="Goudenege D."/>
            <person name="Labreuche Y."/>
            <person name="Krin E."/>
            <person name="Ansquer D."/>
            <person name="Mangenot S."/>
            <person name="Calteau A."/>
            <person name="Medigue C."/>
            <person name="Mazel D."/>
            <person name="Polz M.F."/>
            <person name="Le Roux F."/>
        </authorList>
    </citation>
    <scope>NUCLEOTIDE SEQUENCE [LARGE SCALE GENOMIC DNA]</scope>
    <source>
        <strain evidence="1 2">SOn1</strain>
    </source>
</reference>
<organism evidence="1 2">
    <name type="scientific">Vibrio nigripulchritudo SOn1</name>
    <dbReference type="NCBI Taxonomy" id="1238450"/>
    <lineage>
        <taxon>Bacteria</taxon>
        <taxon>Pseudomonadati</taxon>
        <taxon>Pseudomonadota</taxon>
        <taxon>Gammaproteobacteria</taxon>
        <taxon>Vibrionales</taxon>
        <taxon>Vibrionaceae</taxon>
        <taxon>Vibrio</taxon>
    </lineage>
</organism>
<gene>
    <name evidence="1" type="ORF">VIBNISOn1_p0157</name>
</gene>
<accession>A0AAV2VZY5</accession>
<evidence type="ECO:0000313" key="1">
    <source>
        <dbReference type="EMBL" id="CCO50320.1"/>
    </source>
</evidence>
<sequence length="77" mass="8940">MSNFQEIRDKIGALKSSQKKCSYMPMIELALDEMTQGGNSNASDWKALITHSNREQIWIDAIKRREHLDKFCYFAVT</sequence>
<name>A0AAV2VZY5_9VIBR</name>
<comment type="caution">
    <text evidence="1">The sequence shown here is derived from an EMBL/GenBank/DDBJ whole genome shotgun (WGS) entry which is preliminary data.</text>
</comment>
<protein>
    <submittedName>
        <fullName evidence="1">Uncharacterized protein</fullName>
    </submittedName>
</protein>
<evidence type="ECO:0000313" key="2">
    <source>
        <dbReference type="Proteomes" id="UP000018211"/>
    </source>
</evidence>
<dbReference type="EMBL" id="CAOF01000200">
    <property type="protein sequence ID" value="CCO50320.1"/>
    <property type="molecule type" value="Genomic_DNA"/>
</dbReference>
<dbReference type="Proteomes" id="UP000018211">
    <property type="component" value="Unassembled WGS sequence"/>
</dbReference>